<feature type="compositionally biased region" description="Low complexity" evidence="1">
    <location>
        <begin position="248"/>
        <end position="261"/>
    </location>
</feature>
<feature type="region of interest" description="Disordered" evidence="1">
    <location>
        <begin position="1"/>
        <end position="111"/>
    </location>
</feature>
<feature type="compositionally biased region" description="Low complexity" evidence="1">
    <location>
        <begin position="133"/>
        <end position="150"/>
    </location>
</feature>
<evidence type="ECO:0000313" key="2">
    <source>
        <dbReference type="EMBL" id="CAJ1930797.1"/>
    </source>
</evidence>
<feature type="compositionally biased region" description="Basic and acidic residues" evidence="1">
    <location>
        <begin position="979"/>
        <end position="989"/>
    </location>
</feature>
<feature type="compositionally biased region" description="Basic and acidic residues" evidence="1">
    <location>
        <begin position="526"/>
        <end position="542"/>
    </location>
</feature>
<feature type="compositionally biased region" description="Basic residues" evidence="1">
    <location>
        <begin position="102"/>
        <end position="111"/>
    </location>
</feature>
<dbReference type="AlphaFoldDB" id="A0AAD2CH97"/>
<name>A0AAD2CH97_9STRA</name>
<feature type="compositionally biased region" description="Low complexity" evidence="1">
    <location>
        <begin position="544"/>
        <end position="558"/>
    </location>
</feature>
<feature type="compositionally biased region" description="Basic and acidic residues" evidence="1">
    <location>
        <begin position="804"/>
        <end position="825"/>
    </location>
</feature>
<feature type="compositionally biased region" description="Polar residues" evidence="1">
    <location>
        <begin position="498"/>
        <end position="514"/>
    </location>
</feature>
<accession>A0AAD2CH97</accession>
<feature type="compositionally biased region" description="Polar residues" evidence="1">
    <location>
        <begin position="451"/>
        <end position="460"/>
    </location>
</feature>
<comment type="caution">
    <text evidence="2">The sequence shown here is derived from an EMBL/GenBank/DDBJ whole genome shotgun (WGS) entry which is preliminary data.</text>
</comment>
<keyword evidence="3" id="KW-1185">Reference proteome</keyword>
<gene>
    <name evidence="2" type="ORF">CYCCA115_LOCUS2092</name>
</gene>
<feature type="compositionally biased region" description="Basic and acidic residues" evidence="1">
    <location>
        <begin position="160"/>
        <end position="170"/>
    </location>
</feature>
<feature type="compositionally biased region" description="Basic and acidic residues" evidence="1">
    <location>
        <begin position="687"/>
        <end position="700"/>
    </location>
</feature>
<feature type="compositionally biased region" description="Polar residues" evidence="1">
    <location>
        <begin position="391"/>
        <end position="401"/>
    </location>
</feature>
<feature type="region of interest" description="Disordered" evidence="1">
    <location>
        <begin position="621"/>
        <end position="700"/>
    </location>
</feature>
<feature type="compositionally biased region" description="Low complexity" evidence="1">
    <location>
        <begin position="647"/>
        <end position="666"/>
    </location>
</feature>
<dbReference type="Proteomes" id="UP001295423">
    <property type="component" value="Unassembled WGS sequence"/>
</dbReference>
<protein>
    <submittedName>
        <fullName evidence="2">Uncharacterized protein</fullName>
    </submittedName>
</protein>
<feature type="region of interest" description="Disordered" evidence="1">
    <location>
        <begin position="131"/>
        <end position="326"/>
    </location>
</feature>
<proteinExistence type="predicted"/>
<feature type="region of interest" description="Disordered" evidence="1">
    <location>
        <begin position="793"/>
        <end position="825"/>
    </location>
</feature>
<dbReference type="EMBL" id="CAKOGP040000113">
    <property type="protein sequence ID" value="CAJ1930797.1"/>
    <property type="molecule type" value="Genomic_DNA"/>
</dbReference>
<organism evidence="2 3">
    <name type="scientific">Cylindrotheca closterium</name>
    <dbReference type="NCBI Taxonomy" id="2856"/>
    <lineage>
        <taxon>Eukaryota</taxon>
        <taxon>Sar</taxon>
        <taxon>Stramenopiles</taxon>
        <taxon>Ochrophyta</taxon>
        <taxon>Bacillariophyta</taxon>
        <taxon>Bacillariophyceae</taxon>
        <taxon>Bacillariophycidae</taxon>
        <taxon>Bacillariales</taxon>
        <taxon>Bacillariaceae</taxon>
        <taxon>Cylindrotheca</taxon>
    </lineage>
</organism>
<evidence type="ECO:0000256" key="1">
    <source>
        <dbReference type="SAM" id="MobiDB-lite"/>
    </source>
</evidence>
<feature type="region of interest" description="Disordered" evidence="1">
    <location>
        <begin position="851"/>
        <end position="899"/>
    </location>
</feature>
<feature type="compositionally biased region" description="Polar residues" evidence="1">
    <location>
        <begin position="1"/>
        <end position="14"/>
    </location>
</feature>
<feature type="compositionally biased region" description="Polar residues" evidence="1">
    <location>
        <begin position="416"/>
        <end position="425"/>
    </location>
</feature>
<feature type="compositionally biased region" description="Low complexity" evidence="1">
    <location>
        <begin position="280"/>
        <end position="292"/>
    </location>
</feature>
<sequence>MHRTASSESFSSVGNEKKDFGNPPRRATRRSSIGDRAWPPQPKGTDMSSSSHDNSKPKQKPQHMLTGFITPGARSGGKQKLKVTAPMSANPRLNTLLSPKTPGHHSRRRASAKLKMLWPALDETEYSKTAAISPVSRRVSSPVPRRVLSPFQSPPTIREPTQKRMSESPARDLGTPLLSATGKRRTLKGVWPPPNMKQDTDKKNSVNTPKLGITKNRKSMFNRSSTFGSADGDTEKRNQTLSPLKPISAHTAVSASTTSSSNDDWASVSDFNDRISESATSTPTQQPSSVSSKKVDPDSMNMSLVLVSESSEHDAGSSYHSGIHSITGNGKSYIHSWDLWTEQENESDDGGDSPLVTPTRDAIPLETKTDFPTIPKAPDLVMSPPNDIPGPQSSTPNTTDSGRQKLHLPSEGIASVATSIENNEPVTKDAELLNPKNDSAIKPTIGRPPTEFSSEETNNLAKMDAKSPAQKSQTRPSLLPPEESSTQLKEGAAPADNDNLSTPSPQHCSDENLQSSDDESVWSSEDGDRSVDEASVEDKYDQASDGSPTSPTTDSIGSLSPTEIDEEELGPPRFIVPLEQKPLPPKTRVIRKTSRTEYRIRWDGPTTLDLGACYPLVSIPEVDDLPEQDDRFKKSQTDGGIAMPMRSGRSIDGDSMSIDSILSGDGTIDSDDKSESSSHSRPSIHMRHAEGDEKEDEDSKWKLKRVWNREEMDGQEKEHTVQRKEVMPSVKELCGVPANIDLNDMDNGKPWVIQRVNFIDDTEIDCEDEEVFTADGMLKEMEMITSRIDFIREKQKAPAGDPNTSKDKTTDAEKAEEKAETIELNPAEKKLECPIDKKRVLDVMANSKDTSAVTATAKEARDSTRESLQPLPRLILPNGQKLPSAKRKKGRRTNYQLRYDGPSMLRVTELFSIPEEDRRFNETKVVDKSMMPRPVRRGSGRKSAFGTSGEHDAMPEKPSRSRSNDDLDFMLEDGASAGDDLKGSSHGDDEGAGSVKRPQLLMTPNNGRPQSFKWLVRRVWDDDEFDEKEDEYSVADKELTSKVRELFGVPDDVDLENMKSESRFKDISSECDSAPFLLRRIYDFDGEIEEVEAGVAFSTADLKKTIECVSAEAKETVMWWDLVPDSEPKYKPLGTKLFRKAKEPWYSYNAKDESKPKKVSRILPWHKKATPKKVEEQGDVKMWWEE</sequence>
<feature type="compositionally biased region" description="Basic and acidic residues" evidence="1">
    <location>
        <begin position="949"/>
        <end position="965"/>
    </location>
</feature>
<feature type="compositionally biased region" description="Acidic residues" evidence="1">
    <location>
        <begin position="342"/>
        <end position="351"/>
    </location>
</feature>
<feature type="region of interest" description="Disordered" evidence="1">
    <location>
        <begin position="923"/>
        <end position="1007"/>
    </location>
</feature>
<feature type="region of interest" description="Disordered" evidence="1">
    <location>
        <begin position="342"/>
        <end position="595"/>
    </location>
</feature>
<evidence type="ECO:0000313" key="3">
    <source>
        <dbReference type="Proteomes" id="UP001295423"/>
    </source>
</evidence>
<reference evidence="2" key="1">
    <citation type="submission" date="2023-08" db="EMBL/GenBank/DDBJ databases">
        <authorList>
            <person name="Audoor S."/>
            <person name="Bilcke G."/>
        </authorList>
    </citation>
    <scope>NUCLEOTIDE SEQUENCE</scope>
</reference>